<dbReference type="InterPro" id="IPR011701">
    <property type="entry name" value="MFS"/>
</dbReference>
<evidence type="ECO:0000256" key="5">
    <source>
        <dbReference type="ARBA" id="ARBA00022989"/>
    </source>
</evidence>
<sequence>MAGASLIGSAIEWYDFFLYGTAAALVFNRLFFPEASPLAGTLFAFATFGVGFFARPVGAVVCGHLGDKVGRKRMLIWTLMVMGLATALIGMLPSYATIGVAAPILLVVLRIAQGFAVGGEWGGAALMAVEHAPADKRGFYGSWPQLGVPIGLMLSTAVFAVVSQLPDDEFLAWGWRVPFILSLALVAVGLFIRLKVSESPAFAQLQASGEQVKTPIVEVFKRHPKQVFLSAGMRFTDNIAYYVFATFALTYLTGELGISRNVALLGVLVASAVELVLMPYFGALSDRIGRRPVMIGGSAVCASMAFPYFLMVGTTNPYLVVLATVLMIGVGHAAVFAPLSAFFSELFGTGVRYSGTSVGFQLGALVAGAPTPFIATALLAGSDGEPWLIAGLTVLGALVTIVATWLVAETYKAGLSD</sequence>
<evidence type="ECO:0000259" key="8">
    <source>
        <dbReference type="PROSITE" id="PS50850"/>
    </source>
</evidence>
<keyword evidence="3" id="KW-1003">Cell membrane</keyword>
<dbReference type="CDD" id="cd17369">
    <property type="entry name" value="MFS_ShiA_like"/>
    <property type="match status" value="1"/>
</dbReference>
<keyword evidence="10" id="KW-1185">Reference proteome</keyword>
<accession>A0ABP5A9R6</accession>
<evidence type="ECO:0000313" key="10">
    <source>
        <dbReference type="Proteomes" id="UP001501612"/>
    </source>
</evidence>
<gene>
    <name evidence="9" type="ORF">GCM10009737_05950</name>
</gene>
<feature type="transmembrane region" description="Helical" evidence="7">
    <location>
        <begin position="262"/>
        <end position="281"/>
    </location>
</feature>
<dbReference type="Gene3D" id="1.20.1250.20">
    <property type="entry name" value="MFS general substrate transporter like domains"/>
    <property type="match status" value="2"/>
</dbReference>
<dbReference type="Proteomes" id="UP001501612">
    <property type="component" value="Unassembled WGS sequence"/>
</dbReference>
<evidence type="ECO:0000256" key="1">
    <source>
        <dbReference type="ARBA" id="ARBA00004651"/>
    </source>
</evidence>
<dbReference type="PROSITE" id="PS50850">
    <property type="entry name" value="MFS"/>
    <property type="match status" value="1"/>
</dbReference>
<feature type="transmembrane region" description="Helical" evidence="7">
    <location>
        <begin position="38"/>
        <end position="62"/>
    </location>
</feature>
<feature type="transmembrane region" description="Helical" evidence="7">
    <location>
        <begin position="387"/>
        <end position="408"/>
    </location>
</feature>
<dbReference type="InterPro" id="IPR036259">
    <property type="entry name" value="MFS_trans_sf"/>
</dbReference>
<evidence type="ECO:0000256" key="2">
    <source>
        <dbReference type="ARBA" id="ARBA00022448"/>
    </source>
</evidence>
<dbReference type="Pfam" id="PF07690">
    <property type="entry name" value="MFS_1"/>
    <property type="match status" value="1"/>
</dbReference>
<protein>
    <submittedName>
        <fullName evidence="9">MFS transporter</fullName>
    </submittedName>
</protein>
<evidence type="ECO:0000256" key="3">
    <source>
        <dbReference type="ARBA" id="ARBA00022475"/>
    </source>
</evidence>
<dbReference type="PANTHER" id="PTHR43045:SF1">
    <property type="entry name" value="SHIKIMATE TRANSPORTER"/>
    <property type="match status" value="1"/>
</dbReference>
<name>A0ABP5A9R6_9ACTN</name>
<dbReference type="EMBL" id="BAAAMY010000001">
    <property type="protein sequence ID" value="GAA1907883.1"/>
    <property type="molecule type" value="Genomic_DNA"/>
</dbReference>
<feature type="transmembrane region" description="Helical" evidence="7">
    <location>
        <begin position="98"/>
        <end position="118"/>
    </location>
</feature>
<feature type="transmembrane region" description="Helical" evidence="7">
    <location>
        <begin position="12"/>
        <end position="32"/>
    </location>
</feature>
<keyword evidence="4 7" id="KW-0812">Transmembrane</keyword>
<dbReference type="PANTHER" id="PTHR43045">
    <property type="entry name" value="SHIKIMATE TRANSPORTER"/>
    <property type="match status" value="1"/>
</dbReference>
<organism evidence="9 10">
    <name type="scientific">Nocardioides lentus</name>
    <dbReference type="NCBI Taxonomy" id="338077"/>
    <lineage>
        <taxon>Bacteria</taxon>
        <taxon>Bacillati</taxon>
        <taxon>Actinomycetota</taxon>
        <taxon>Actinomycetes</taxon>
        <taxon>Propionibacteriales</taxon>
        <taxon>Nocardioidaceae</taxon>
        <taxon>Nocardioides</taxon>
    </lineage>
</organism>
<feature type="transmembrane region" description="Helical" evidence="7">
    <location>
        <begin position="239"/>
        <end position="256"/>
    </location>
</feature>
<evidence type="ECO:0000313" key="9">
    <source>
        <dbReference type="EMBL" id="GAA1907883.1"/>
    </source>
</evidence>
<feature type="domain" description="Major facilitator superfamily (MFS) profile" evidence="8">
    <location>
        <begin position="1"/>
        <end position="408"/>
    </location>
</feature>
<keyword evidence="2" id="KW-0813">Transport</keyword>
<dbReference type="InterPro" id="IPR020846">
    <property type="entry name" value="MFS_dom"/>
</dbReference>
<feature type="transmembrane region" description="Helical" evidence="7">
    <location>
        <begin position="173"/>
        <end position="192"/>
    </location>
</feature>
<feature type="transmembrane region" description="Helical" evidence="7">
    <location>
        <begin position="318"/>
        <end position="339"/>
    </location>
</feature>
<evidence type="ECO:0000256" key="4">
    <source>
        <dbReference type="ARBA" id="ARBA00022692"/>
    </source>
</evidence>
<feature type="transmembrane region" description="Helical" evidence="7">
    <location>
        <begin position="74"/>
        <end position="92"/>
    </location>
</feature>
<proteinExistence type="predicted"/>
<dbReference type="SUPFAM" id="SSF103473">
    <property type="entry name" value="MFS general substrate transporter"/>
    <property type="match status" value="1"/>
</dbReference>
<feature type="transmembrane region" description="Helical" evidence="7">
    <location>
        <begin position="293"/>
        <end position="312"/>
    </location>
</feature>
<feature type="transmembrane region" description="Helical" evidence="7">
    <location>
        <begin position="139"/>
        <end position="161"/>
    </location>
</feature>
<evidence type="ECO:0000256" key="6">
    <source>
        <dbReference type="ARBA" id="ARBA00023136"/>
    </source>
</evidence>
<comment type="subcellular location">
    <subcellularLocation>
        <location evidence="1">Cell membrane</location>
        <topology evidence="1">Multi-pass membrane protein</topology>
    </subcellularLocation>
</comment>
<keyword evidence="6 7" id="KW-0472">Membrane</keyword>
<evidence type="ECO:0000256" key="7">
    <source>
        <dbReference type="SAM" id="Phobius"/>
    </source>
</evidence>
<keyword evidence="5 7" id="KW-1133">Transmembrane helix</keyword>
<reference evidence="10" key="1">
    <citation type="journal article" date="2019" name="Int. J. Syst. Evol. Microbiol.">
        <title>The Global Catalogue of Microorganisms (GCM) 10K type strain sequencing project: providing services to taxonomists for standard genome sequencing and annotation.</title>
        <authorList>
            <consortium name="The Broad Institute Genomics Platform"/>
            <consortium name="The Broad Institute Genome Sequencing Center for Infectious Disease"/>
            <person name="Wu L."/>
            <person name="Ma J."/>
        </authorList>
    </citation>
    <scope>NUCLEOTIDE SEQUENCE [LARGE SCALE GENOMIC DNA]</scope>
    <source>
        <strain evidence="10">JCM 14046</strain>
    </source>
</reference>
<comment type="caution">
    <text evidence="9">The sequence shown here is derived from an EMBL/GenBank/DDBJ whole genome shotgun (WGS) entry which is preliminary data.</text>
</comment>
<feature type="transmembrane region" description="Helical" evidence="7">
    <location>
        <begin position="360"/>
        <end position="381"/>
    </location>
</feature>